<organism evidence="2 3">
    <name type="scientific">Leucobacter chromiiresistens</name>
    <dbReference type="NCBI Taxonomy" id="1079994"/>
    <lineage>
        <taxon>Bacteria</taxon>
        <taxon>Bacillati</taxon>
        <taxon>Actinomycetota</taxon>
        <taxon>Actinomycetes</taxon>
        <taxon>Micrococcales</taxon>
        <taxon>Microbacteriaceae</taxon>
        <taxon>Leucobacter</taxon>
    </lineage>
</organism>
<dbReference type="Pfam" id="PF20148">
    <property type="entry name" value="DUF6531"/>
    <property type="match status" value="1"/>
</dbReference>
<dbReference type="Proteomes" id="UP000070810">
    <property type="component" value="Unassembled WGS sequence"/>
</dbReference>
<keyword evidence="3" id="KW-1185">Reference proteome</keyword>
<sequence length="309" mass="33259">MPDGTDAAGSNAFRMTLDETGMSYPGGELTLTYYGKEANGVGCTEMKDPESAEGLVAYKTTTLDVEWQKPEIKDVYFAKGVNGQDEIHFEVDDQWTRANTYQADGGLSAFEIQNFGVPVLQQVSTATMPCQETQEPDRACKYTGPLPEAFEAIGVAALPAGYDLDLVTEWPPADAVSFKEIRSNKPVAVDPQMTQAGPTDSAQCHKLCAGDPVDTHNGNFYEEITDLEIDGRIGLQATRRYATGLLGTTGAHGDGWALNYDMRVEQSPTNNSITVVELSGNLSRFVKGSTGYTGLAANLRADLVKTSDG</sequence>
<dbReference type="AlphaFoldDB" id="A0A147ENT8"/>
<feature type="domain" description="DUF6531" evidence="1">
    <location>
        <begin position="210"/>
        <end position="285"/>
    </location>
</feature>
<accession>A0A147ENT8</accession>
<name>A0A147ENT8_9MICO</name>
<reference evidence="2 3" key="1">
    <citation type="journal article" date="2016" name="Front. Microbiol.">
        <title>Genomic Resource of Rice Seed Associated Bacteria.</title>
        <authorList>
            <person name="Midha S."/>
            <person name="Bansal K."/>
            <person name="Sharma S."/>
            <person name="Kumar N."/>
            <person name="Patil P.P."/>
            <person name="Chaudhry V."/>
            <person name="Patil P.B."/>
        </authorList>
    </citation>
    <scope>NUCLEOTIDE SEQUENCE [LARGE SCALE GENOMIC DNA]</scope>
    <source>
        <strain evidence="2 3">NS354</strain>
    </source>
</reference>
<evidence type="ECO:0000313" key="2">
    <source>
        <dbReference type="EMBL" id="KTR86127.1"/>
    </source>
</evidence>
<gene>
    <name evidence="2" type="ORF">NS354_06445</name>
</gene>
<dbReference type="EMBL" id="LDRK01000028">
    <property type="protein sequence ID" value="KTR86127.1"/>
    <property type="molecule type" value="Genomic_DNA"/>
</dbReference>
<proteinExistence type="predicted"/>
<protein>
    <recommendedName>
        <fullName evidence="1">DUF6531 domain-containing protein</fullName>
    </recommendedName>
</protein>
<dbReference type="PATRIC" id="fig|1079994.3.peg.1381"/>
<dbReference type="InterPro" id="IPR045351">
    <property type="entry name" value="DUF6531"/>
</dbReference>
<evidence type="ECO:0000259" key="1">
    <source>
        <dbReference type="Pfam" id="PF20148"/>
    </source>
</evidence>
<evidence type="ECO:0000313" key="3">
    <source>
        <dbReference type="Proteomes" id="UP000070810"/>
    </source>
</evidence>
<comment type="caution">
    <text evidence="2">The sequence shown here is derived from an EMBL/GenBank/DDBJ whole genome shotgun (WGS) entry which is preliminary data.</text>
</comment>